<dbReference type="Proteomes" id="UP000652761">
    <property type="component" value="Unassembled WGS sequence"/>
</dbReference>
<dbReference type="EMBL" id="NMUH01001060">
    <property type="protein sequence ID" value="MQL88471.1"/>
    <property type="molecule type" value="Genomic_DNA"/>
</dbReference>
<comment type="caution">
    <text evidence="1">The sequence shown here is derived from an EMBL/GenBank/DDBJ whole genome shotgun (WGS) entry which is preliminary data.</text>
</comment>
<keyword evidence="2" id="KW-1185">Reference proteome</keyword>
<dbReference type="Gene3D" id="1.25.10.10">
    <property type="entry name" value="Leucine-rich Repeat Variant"/>
    <property type="match status" value="1"/>
</dbReference>
<dbReference type="PANTHER" id="PTHR10997:SF7">
    <property type="entry name" value="IMPORTIN-11"/>
    <property type="match status" value="1"/>
</dbReference>
<dbReference type="SUPFAM" id="SSF48371">
    <property type="entry name" value="ARM repeat"/>
    <property type="match status" value="1"/>
</dbReference>
<dbReference type="PANTHER" id="PTHR10997">
    <property type="entry name" value="IMPORTIN-7, 8, 11"/>
    <property type="match status" value="1"/>
</dbReference>
<dbReference type="OrthoDB" id="361693at2759"/>
<dbReference type="InterPro" id="IPR016024">
    <property type="entry name" value="ARM-type_fold"/>
</dbReference>
<dbReference type="InterPro" id="IPR011989">
    <property type="entry name" value="ARM-like"/>
</dbReference>
<sequence>MFEYSWNLWKSDIQKLLQTFSSLSQCLTASSLQQDDLFLTCERWLLCSKIIRQLIISGYPSDVTSLEDVRLVKEVCPVLLNSIQSLLPYYSSFQEGHRKLWEFIKRACTKLMKVLIRIQERHPYSFGDAHVLPPVVDFCLNRIINPEPGILSYESFLIQCMVMVKSLLECKEYKPVLTGRVINQISAKWEERKKNIFISVREMLAKILPNERMILLCNVLIRRYFILTANDLDEWHQNPESFHHEQDMIQWTEKLRPCAEALYIVLFENYRDILAPVIVSILREAMDNCPAVETEITPRMLLKDAAYTAAGHVYYELSSYFSFNE</sequence>
<dbReference type="GO" id="GO:0005635">
    <property type="term" value="C:nuclear envelope"/>
    <property type="evidence" value="ECO:0007669"/>
    <property type="project" value="TreeGrafter"/>
</dbReference>
<dbReference type="GO" id="GO:0006606">
    <property type="term" value="P:protein import into nucleus"/>
    <property type="evidence" value="ECO:0007669"/>
    <property type="project" value="TreeGrafter"/>
</dbReference>
<gene>
    <name evidence="1" type="ORF">Taro_021032</name>
</gene>
<protein>
    <submittedName>
        <fullName evidence="1">Uncharacterized protein</fullName>
    </submittedName>
</protein>
<reference evidence="1" key="1">
    <citation type="submission" date="2017-07" db="EMBL/GenBank/DDBJ databases">
        <title>Taro Niue Genome Assembly and Annotation.</title>
        <authorList>
            <person name="Atibalentja N."/>
            <person name="Keating K."/>
            <person name="Fields C.J."/>
        </authorList>
    </citation>
    <scope>NUCLEOTIDE SEQUENCE</scope>
    <source>
        <strain evidence="1">Niue_2</strain>
        <tissue evidence="1">Leaf</tissue>
    </source>
</reference>
<dbReference type="GO" id="GO:0005829">
    <property type="term" value="C:cytosol"/>
    <property type="evidence" value="ECO:0007669"/>
    <property type="project" value="TreeGrafter"/>
</dbReference>
<organism evidence="1 2">
    <name type="scientific">Colocasia esculenta</name>
    <name type="common">Wild taro</name>
    <name type="synonym">Arum esculentum</name>
    <dbReference type="NCBI Taxonomy" id="4460"/>
    <lineage>
        <taxon>Eukaryota</taxon>
        <taxon>Viridiplantae</taxon>
        <taxon>Streptophyta</taxon>
        <taxon>Embryophyta</taxon>
        <taxon>Tracheophyta</taxon>
        <taxon>Spermatophyta</taxon>
        <taxon>Magnoliopsida</taxon>
        <taxon>Liliopsida</taxon>
        <taxon>Araceae</taxon>
        <taxon>Aroideae</taxon>
        <taxon>Colocasieae</taxon>
        <taxon>Colocasia</taxon>
    </lineage>
</organism>
<evidence type="ECO:0000313" key="1">
    <source>
        <dbReference type="EMBL" id="MQL88471.1"/>
    </source>
</evidence>
<proteinExistence type="predicted"/>
<dbReference type="AlphaFoldDB" id="A0A843UXW0"/>
<evidence type="ECO:0000313" key="2">
    <source>
        <dbReference type="Proteomes" id="UP000652761"/>
    </source>
</evidence>
<name>A0A843UXW0_COLES</name>
<accession>A0A843UXW0</accession>